<gene>
    <name evidence="1" type="ORF">GCM10011390_02600</name>
</gene>
<sequence length="277" mass="30681">MRNESLHKSLLRLARTYLSGHVSPELPWADPEILLVSEPALAVTRLRARATDRIDGERRVYRHRLTVDAVAVRDAWEATGVQAFDDAILVRADAVEGRLALADVWQLTGIRQPRLNPRIVTRFGAKARDGSLVVGRTAAGADRMRDTYDRIADVRWDLADFTVWSSGHFGIEKSPKPPIEVTITNVGLTEARSASEIRVSGVIRFPGERLVAVGAVAMPASDGRMVLFHAPETVNQSTYFARQALEEYEESVLRRRDETYVPTEADLVEDAVLAGGL</sequence>
<accession>A0A916ZDA0</accession>
<protein>
    <submittedName>
        <fullName evidence="1">Uncharacterized protein</fullName>
    </submittedName>
</protein>
<evidence type="ECO:0000313" key="2">
    <source>
        <dbReference type="Proteomes" id="UP000644699"/>
    </source>
</evidence>
<dbReference type="EMBL" id="BMIQ01000001">
    <property type="protein sequence ID" value="GGD87361.1"/>
    <property type="molecule type" value="Genomic_DNA"/>
</dbReference>
<reference evidence="1" key="1">
    <citation type="journal article" date="2014" name="Int. J. Syst. Evol. Microbiol.">
        <title>Complete genome sequence of Corynebacterium casei LMG S-19264T (=DSM 44701T), isolated from a smear-ripened cheese.</title>
        <authorList>
            <consortium name="US DOE Joint Genome Institute (JGI-PGF)"/>
            <person name="Walter F."/>
            <person name="Albersmeier A."/>
            <person name="Kalinowski J."/>
            <person name="Ruckert C."/>
        </authorList>
    </citation>
    <scope>NUCLEOTIDE SEQUENCE</scope>
    <source>
        <strain evidence="1">CGMCC 1.15367</strain>
    </source>
</reference>
<organism evidence="1 2">
    <name type="scientific">Aureimonas endophytica</name>
    <dbReference type="NCBI Taxonomy" id="2027858"/>
    <lineage>
        <taxon>Bacteria</taxon>
        <taxon>Pseudomonadati</taxon>
        <taxon>Pseudomonadota</taxon>
        <taxon>Alphaproteobacteria</taxon>
        <taxon>Hyphomicrobiales</taxon>
        <taxon>Aurantimonadaceae</taxon>
        <taxon>Aureimonas</taxon>
    </lineage>
</organism>
<comment type="caution">
    <text evidence="1">The sequence shown here is derived from an EMBL/GenBank/DDBJ whole genome shotgun (WGS) entry which is preliminary data.</text>
</comment>
<proteinExistence type="predicted"/>
<keyword evidence="2" id="KW-1185">Reference proteome</keyword>
<dbReference type="AlphaFoldDB" id="A0A916ZDA0"/>
<name>A0A916ZDA0_9HYPH</name>
<evidence type="ECO:0000313" key="1">
    <source>
        <dbReference type="EMBL" id="GGD87361.1"/>
    </source>
</evidence>
<dbReference type="Proteomes" id="UP000644699">
    <property type="component" value="Unassembled WGS sequence"/>
</dbReference>
<dbReference type="RefSeq" id="WP_188906428.1">
    <property type="nucleotide sequence ID" value="NZ_BMIQ01000001.1"/>
</dbReference>
<reference evidence="1" key="2">
    <citation type="submission" date="2020-09" db="EMBL/GenBank/DDBJ databases">
        <authorList>
            <person name="Sun Q."/>
            <person name="Zhou Y."/>
        </authorList>
    </citation>
    <scope>NUCLEOTIDE SEQUENCE</scope>
    <source>
        <strain evidence="1">CGMCC 1.15367</strain>
    </source>
</reference>